<keyword evidence="3" id="KW-1185">Reference proteome</keyword>
<dbReference type="AlphaFoldDB" id="A0A9W6F6B7"/>
<sequence length="153" mass="15601">MPPAHRRGPRGGGGGGCVPPGLYPPHCSRSWSRSKADDLLRLEEVVNLERDHEGLQCGGKDDAEGIHSTTVTGMKQDGSGARAQPAVLQEGDTGLPRPPDPASASGSLTSFVVRRGGGEAAGGAGRWLAGQEGHGWMPNGRVASCKSGASGVL</sequence>
<dbReference type="EMBL" id="BRXU01000020">
    <property type="protein sequence ID" value="GLC57944.1"/>
    <property type="molecule type" value="Genomic_DNA"/>
</dbReference>
<gene>
    <name evidence="2" type="primary">PLESTB001916</name>
    <name evidence="2" type="ORF">PLESTB_001292600</name>
</gene>
<reference evidence="2 3" key="1">
    <citation type="journal article" date="2023" name="Commun. Biol.">
        <title>Reorganization of the ancestral sex-determining regions during the evolution of trioecy in Pleodorina starrii.</title>
        <authorList>
            <person name="Takahashi K."/>
            <person name="Suzuki S."/>
            <person name="Kawai-Toyooka H."/>
            <person name="Yamamoto K."/>
            <person name="Hamaji T."/>
            <person name="Ootsuki R."/>
            <person name="Yamaguchi H."/>
            <person name="Kawachi M."/>
            <person name="Higashiyama T."/>
            <person name="Nozaki H."/>
        </authorList>
    </citation>
    <scope>NUCLEOTIDE SEQUENCE [LARGE SCALE GENOMIC DNA]</scope>
    <source>
        <strain evidence="2 3">NIES-4479</strain>
    </source>
</reference>
<feature type="region of interest" description="Disordered" evidence="1">
    <location>
        <begin position="50"/>
        <end position="108"/>
    </location>
</feature>
<evidence type="ECO:0000313" key="2">
    <source>
        <dbReference type="EMBL" id="GLC57944.1"/>
    </source>
</evidence>
<evidence type="ECO:0000256" key="1">
    <source>
        <dbReference type="SAM" id="MobiDB-lite"/>
    </source>
</evidence>
<comment type="caution">
    <text evidence="2">The sequence shown here is derived from an EMBL/GenBank/DDBJ whole genome shotgun (WGS) entry which is preliminary data.</text>
</comment>
<feature type="region of interest" description="Disordered" evidence="1">
    <location>
        <begin position="1"/>
        <end position="33"/>
    </location>
</feature>
<name>A0A9W6F6B7_9CHLO</name>
<feature type="region of interest" description="Disordered" evidence="1">
    <location>
        <begin position="132"/>
        <end position="153"/>
    </location>
</feature>
<organism evidence="2 3">
    <name type="scientific">Pleodorina starrii</name>
    <dbReference type="NCBI Taxonomy" id="330485"/>
    <lineage>
        <taxon>Eukaryota</taxon>
        <taxon>Viridiplantae</taxon>
        <taxon>Chlorophyta</taxon>
        <taxon>core chlorophytes</taxon>
        <taxon>Chlorophyceae</taxon>
        <taxon>CS clade</taxon>
        <taxon>Chlamydomonadales</taxon>
        <taxon>Volvocaceae</taxon>
        <taxon>Pleodorina</taxon>
    </lineage>
</organism>
<accession>A0A9W6F6B7</accession>
<feature type="compositionally biased region" description="Basic and acidic residues" evidence="1">
    <location>
        <begin position="50"/>
        <end position="65"/>
    </location>
</feature>
<protein>
    <submittedName>
        <fullName evidence="2">Uncharacterized protein</fullName>
    </submittedName>
</protein>
<evidence type="ECO:0000313" key="3">
    <source>
        <dbReference type="Proteomes" id="UP001165080"/>
    </source>
</evidence>
<dbReference type="Proteomes" id="UP001165080">
    <property type="component" value="Unassembled WGS sequence"/>
</dbReference>
<proteinExistence type="predicted"/>